<accession>A0A1B8NY86</accession>
<evidence type="ECO:0000313" key="2">
    <source>
        <dbReference type="Proteomes" id="UP000092504"/>
    </source>
</evidence>
<evidence type="ECO:0000313" key="1">
    <source>
        <dbReference type="EMBL" id="OBX34935.1"/>
    </source>
</evidence>
<sequence length="277" mass="30036">MSDASQRIAQNISATEGDDSKLFSFYTHGPELMLGATTDQVEEEGGPGTTWRITPGLSIAYECGVRLDIYEALKRVLETLPLTTPAGVAGRSLLAFLEDAESGRDLLVVEYGFRPEIFMEVGLGIGPSPTEDTLGNHMLRADYNVQENAFESPQGQINIKLSAVLGGGMMGYFDSLFTEKTVFKYSVEVATSGSIDITIQDGQWGYQLSHAGAMLRVQGYKKANVESSEDEPAVGGEGKSRSAQVIQGADGTHWVEDGSTHSYRLADSWEGDFHKFT</sequence>
<protein>
    <submittedName>
        <fullName evidence="1">Uncharacterized protein</fullName>
    </submittedName>
</protein>
<dbReference type="AlphaFoldDB" id="A0A1B8NY86"/>
<proteinExistence type="predicted"/>
<comment type="caution">
    <text evidence="1">The sequence shown here is derived from an EMBL/GenBank/DDBJ whole genome shotgun (WGS) entry which is preliminary data.</text>
</comment>
<name>A0A1B8NY86_HALEL</name>
<reference evidence="1 2" key="1">
    <citation type="submission" date="2016-06" db="EMBL/GenBank/DDBJ databases">
        <title>Genome sequence of halotolerant plant growth promoting strain of Halomonas elongata HEK1 isolated from salterns of Rann of Kutch, Gujarat, India.</title>
        <authorList>
            <person name="Gaba S."/>
            <person name="Singh R.N."/>
            <person name="Abrol S."/>
            <person name="Kaushik R."/>
            <person name="Saxena A.K."/>
        </authorList>
    </citation>
    <scope>NUCLEOTIDE SEQUENCE [LARGE SCALE GENOMIC DNA]</scope>
    <source>
        <strain evidence="1 2">HEK1</strain>
    </source>
</reference>
<dbReference type="Proteomes" id="UP000092504">
    <property type="component" value="Unassembled WGS sequence"/>
</dbReference>
<organism evidence="1 2">
    <name type="scientific">Halomonas elongata</name>
    <dbReference type="NCBI Taxonomy" id="2746"/>
    <lineage>
        <taxon>Bacteria</taxon>
        <taxon>Pseudomonadati</taxon>
        <taxon>Pseudomonadota</taxon>
        <taxon>Gammaproteobacteria</taxon>
        <taxon>Oceanospirillales</taxon>
        <taxon>Halomonadaceae</taxon>
        <taxon>Halomonas</taxon>
    </lineage>
</organism>
<gene>
    <name evidence="1" type="ORF">A8U91_03998</name>
</gene>
<dbReference type="EMBL" id="MAJD01000002">
    <property type="protein sequence ID" value="OBX34935.1"/>
    <property type="molecule type" value="Genomic_DNA"/>
</dbReference>